<name>A0A0R0D5D8_9GAMM</name>
<evidence type="ECO:0000313" key="2">
    <source>
        <dbReference type="EMBL" id="KRG76821.1"/>
    </source>
</evidence>
<keyword evidence="1" id="KW-0472">Membrane</keyword>
<reference evidence="2 3" key="1">
    <citation type="submission" date="2015-05" db="EMBL/GenBank/DDBJ databases">
        <title>Genome sequencing and analysis of members of genus Stenotrophomonas.</title>
        <authorList>
            <person name="Patil P.P."/>
            <person name="Midha S."/>
            <person name="Patil P.B."/>
        </authorList>
    </citation>
    <scope>NUCLEOTIDE SEQUENCE [LARGE SCALE GENOMIC DNA]</scope>
    <source>
        <strain evidence="2 3">DSM 24757</strain>
    </source>
</reference>
<keyword evidence="1" id="KW-0812">Transmembrane</keyword>
<dbReference type="EMBL" id="LDJM01000021">
    <property type="protein sequence ID" value="KRG76821.1"/>
    <property type="molecule type" value="Genomic_DNA"/>
</dbReference>
<gene>
    <name evidence="2" type="ORF">ABB30_08905</name>
</gene>
<accession>A0A0R0D5D8</accession>
<dbReference type="Proteomes" id="UP000050956">
    <property type="component" value="Unassembled WGS sequence"/>
</dbReference>
<comment type="caution">
    <text evidence="2">The sequence shown here is derived from an EMBL/GenBank/DDBJ whole genome shotgun (WGS) entry which is preliminary data.</text>
</comment>
<feature type="transmembrane region" description="Helical" evidence="1">
    <location>
        <begin position="28"/>
        <end position="51"/>
    </location>
</feature>
<evidence type="ECO:0000313" key="3">
    <source>
        <dbReference type="Proteomes" id="UP000050956"/>
    </source>
</evidence>
<evidence type="ECO:0000256" key="1">
    <source>
        <dbReference type="SAM" id="Phobius"/>
    </source>
</evidence>
<keyword evidence="1" id="KW-1133">Transmembrane helix</keyword>
<dbReference type="PATRIC" id="fig|336566.3.peg.1191"/>
<dbReference type="AlphaFoldDB" id="A0A0R0D5D8"/>
<sequence>MFSITAVFNKAEQGAGGQATDRGRGHRWIGAAVVVGVLLAGLVLAVLPGLLDRSQQSAPVVHPRERAEASALYEAAGKFSRIDVYSRRNEAQGDAYLVQVTDIHSGALLAEPQTWRINRQDNRAYLRNFSDGQLYLQLEKKMVLRFDPGANAFVDLTPQLLARHPDQLGGGIARIEFGFRDRPDSFKITTADGTVYHAYWLAGQLLPEVGISDSDEQRAAQATGLSEHWLYAELEGSHSIENRRYQLIRYWQRADPGQPQYLGYFSLYTQHSKDVERSPAWYRQVAPTLWVSCHVHEKGVQRVELIAPATPRFNAQVLAHNASHLLLVYSPTPTSSEGRVVQLLDKQSQQVVWSREVAQVPLMASDRGGTYLTAQGLPSGFFVQSSPLEPGFLMDNQGNVLHSFQ</sequence>
<keyword evidence="3" id="KW-1185">Reference proteome</keyword>
<proteinExistence type="predicted"/>
<organism evidence="2 3">
    <name type="scientific">Stenotrophomonas ginsengisoli</name>
    <dbReference type="NCBI Taxonomy" id="336566"/>
    <lineage>
        <taxon>Bacteria</taxon>
        <taxon>Pseudomonadati</taxon>
        <taxon>Pseudomonadota</taxon>
        <taxon>Gammaproteobacteria</taxon>
        <taxon>Lysobacterales</taxon>
        <taxon>Lysobacteraceae</taxon>
        <taxon>Stenotrophomonas</taxon>
    </lineage>
</organism>
<protein>
    <submittedName>
        <fullName evidence="2">Uncharacterized protein</fullName>
    </submittedName>
</protein>